<dbReference type="InterPro" id="IPR045569">
    <property type="entry name" value="Metalloprtase-TldD/E_C"/>
</dbReference>
<feature type="domain" description="Metalloprotease TldD/E C-terminal" evidence="7">
    <location>
        <begin position="244"/>
        <end position="414"/>
    </location>
</feature>
<dbReference type="AlphaFoldDB" id="A0A101NPY0"/>
<evidence type="ECO:0000256" key="4">
    <source>
        <dbReference type="ARBA" id="ARBA00023049"/>
    </source>
</evidence>
<dbReference type="Pfam" id="PF01523">
    <property type="entry name" value="PmbA_TldD_1st"/>
    <property type="match status" value="1"/>
</dbReference>
<evidence type="ECO:0000256" key="5">
    <source>
        <dbReference type="SAM" id="MobiDB-lite"/>
    </source>
</evidence>
<dbReference type="Proteomes" id="UP000054241">
    <property type="component" value="Unassembled WGS sequence"/>
</dbReference>
<dbReference type="Pfam" id="PF19289">
    <property type="entry name" value="PmbA_TldD_3rd"/>
    <property type="match status" value="1"/>
</dbReference>
<dbReference type="EMBL" id="LMWL01000011">
    <property type="protein sequence ID" value="KUM97273.1"/>
    <property type="molecule type" value="Genomic_DNA"/>
</dbReference>
<evidence type="ECO:0000256" key="3">
    <source>
        <dbReference type="ARBA" id="ARBA00022801"/>
    </source>
</evidence>
<evidence type="ECO:0000259" key="7">
    <source>
        <dbReference type="Pfam" id="PF19289"/>
    </source>
</evidence>
<organism evidence="8 9">
    <name type="scientific">Streptomyces cellostaticus</name>
    <dbReference type="NCBI Taxonomy" id="67285"/>
    <lineage>
        <taxon>Bacteria</taxon>
        <taxon>Bacillati</taxon>
        <taxon>Actinomycetota</taxon>
        <taxon>Actinomycetes</taxon>
        <taxon>Kitasatosporales</taxon>
        <taxon>Streptomycetaceae</taxon>
        <taxon>Streptomyces</taxon>
    </lineage>
</organism>
<evidence type="ECO:0000256" key="1">
    <source>
        <dbReference type="ARBA" id="ARBA00005836"/>
    </source>
</evidence>
<dbReference type="GO" id="GO:0006508">
    <property type="term" value="P:proteolysis"/>
    <property type="evidence" value="ECO:0007669"/>
    <property type="project" value="UniProtKB-KW"/>
</dbReference>
<proteinExistence type="inferred from homology"/>
<feature type="domain" description="Metalloprotease TldD/E N-terminal" evidence="6">
    <location>
        <begin position="10"/>
        <end position="72"/>
    </location>
</feature>
<evidence type="ECO:0000256" key="2">
    <source>
        <dbReference type="ARBA" id="ARBA00022670"/>
    </source>
</evidence>
<gene>
    <name evidence="8" type="ORF">AQI88_08335</name>
</gene>
<dbReference type="PANTHER" id="PTHR30624:SF0">
    <property type="entry name" value="METALLOPROTEASE SLR0863"/>
    <property type="match status" value="1"/>
</dbReference>
<evidence type="ECO:0000313" key="8">
    <source>
        <dbReference type="EMBL" id="KUM97273.1"/>
    </source>
</evidence>
<dbReference type="InterPro" id="IPR051463">
    <property type="entry name" value="Peptidase_U62_metallo"/>
</dbReference>
<dbReference type="InterPro" id="IPR002510">
    <property type="entry name" value="Metalloprtase-TldD/E_N"/>
</dbReference>
<dbReference type="GO" id="GO:0008237">
    <property type="term" value="F:metallopeptidase activity"/>
    <property type="evidence" value="ECO:0007669"/>
    <property type="project" value="UniProtKB-KW"/>
</dbReference>
<evidence type="ECO:0008006" key="10">
    <source>
        <dbReference type="Google" id="ProtNLM"/>
    </source>
</evidence>
<name>A0A101NPY0_9ACTN</name>
<keyword evidence="9" id="KW-1185">Reference proteome</keyword>
<keyword evidence="2" id="KW-0645">Protease</keyword>
<comment type="caution">
    <text evidence="8">The sequence shown here is derived from an EMBL/GenBank/DDBJ whole genome shotgun (WGS) entry which is preliminary data.</text>
</comment>
<protein>
    <recommendedName>
        <fullName evidence="10">TldD/PmbA family protein</fullName>
    </recommendedName>
</protein>
<sequence length="431" mass="43676">MLARCPTDSEIYAECYETTGLRLTDGGMDSTVSTTAGAAVRCFRRGAVGFAATHDLGPGGLARAVAAAAAAADAVPSQGAVLPADSRATTAFSAGQRLTAASQADLKSVLEAVRTELGGTRSGSCTPVTLTAELGRRRTAVCNGTGLARWFEEAYVRIGATALVPGPRGQGLGQASWWGRDLGDLPVTELAGRVTTDGRVRLAAAGRRLRGEPLLVTAPVAARLLAHCTGLFASGDAPESAHGLSPAVTLDDDPLAADVVGAAPFDGEGVVTTSKTLVDQGRPARGLGDYQTSRRTGDPSAAGNVQRSAYTQWPAVGVSVLTLRPGVDPPKALTAGAEGGYLVQGVRGLSAGDGRIGAEFLAVPLRSGAAAGPPVRLPVTTTPAGLLGSVTHVGCSLYRHGAIGAPDLLLDGARLVAPNRHSASDHEGERS</sequence>
<reference evidence="8 9" key="1">
    <citation type="submission" date="2015-10" db="EMBL/GenBank/DDBJ databases">
        <title>Draft genome sequence of Streptomyces cellostaticus DSM 40189, type strain for the species Streptomyces cellostaticus.</title>
        <authorList>
            <person name="Ruckert C."/>
            <person name="Winkler A."/>
            <person name="Kalinowski J."/>
            <person name="Kampfer P."/>
            <person name="Glaeser S."/>
        </authorList>
    </citation>
    <scope>NUCLEOTIDE SEQUENCE [LARGE SCALE GENOMIC DNA]</scope>
    <source>
        <strain evidence="8 9">DSM 40189</strain>
    </source>
</reference>
<feature type="region of interest" description="Disordered" evidence="5">
    <location>
        <begin position="282"/>
        <end position="305"/>
    </location>
</feature>
<dbReference type="GO" id="GO:0005829">
    <property type="term" value="C:cytosol"/>
    <property type="evidence" value="ECO:0007669"/>
    <property type="project" value="TreeGrafter"/>
</dbReference>
<accession>A0A101NPY0</accession>
<dbReference type="Gene3D" id="3.30.2290.10">
    <property type="entry name" value="PmbA/TldD superfamily"/>
    <property type="match status" value="1"/>
</dbReference>
<keyword evidence="3" id="KW-0378">Hydrolase</keyword>
<comment type="similarity">
    <text evidence="1">Belongs to the peptidase U62 family.</text>
</comment>
<dbReference type="SUPFAM" id="SSF111283">
    <property type="entry name" value="Putative modulator of DNA gyrase, PmbA/TldD"/>
    <property type="match status" value="1"/>
</dbReference>
<evidence type="ECO:0000313" key="9">
    <source>
        <dbReference type="Proteomes" id="UP000054241"/>
    </source>
</evidence>
<dbReference type="STRING" id="67285.AQI88_08335"/>
<dbReference type="PANTHER" id="PTHR30624">
    <property type="entry name" value="UNCHARACTERIZED PROTEIN TLDD AND PMBA"/>
    <property type="match status" value="1"/>
</dbReference>
<dbReference type="InterPro" id="IPR036059">
    <property type="entry name" value="TldD/PmbA_sf"/>
</dbReference>
<evidence type="ECO:0000259" key="6">
    <source>
        <dbReference type="Pfam" id="PF01523"/>
    </source>
</evidence>
<keyword evidence="4" id="KW-0482">Metalloprotease</keyword>
<dbReference type="InterPro" id="IPR035068">
    <property type="entry name" value="TldD/PmbA_N"/>
</dbReference>